<dbReference type="InterPro" id="IPR036890">
    <property type="entry name" value="HATPase_C_sf"/>
</dbReference>
<dbReference type="SMART" id="SM00091">
    <property type="entry name" value="PAS"/>
    <property type="match status" value="1"/>
</dbReference>
<comment type="subcellular location">
    <subcellularLocation>
        <location evidence="2">Cell membrane</location>
    </subcellularLocation>
</comment>
<dbReference type="Gene3D" id="1.10.287.130">
    <property type="match status" value="1"/>
</dbReference>
<dbReference type="SMART" id="SM00387">
    <property type="entry name" value="HATPase_c"/>
    <property type="match status" value="1"/>
</dbReference>
<dbReference type="InterPro" id="IPR001789">
    <property type="entry name" value="Sig_transdc_resp-reg_receiver"/>
</dbReference>
<dbReference type="PANTHER" id="PTHR43047">
    <property type="entry name" value="TWO-COMPONENT HISTIDINE PROTEIN KINASE"/>
    <property type="match status" value="1"/>
</dbReference>
<dbReference type="SUPFAM" id="SSF52172">
    <property type="entry name" value="CheY-like"/>
    <property type="match status" value="1"/>
</dbReference>
<dbReference type="GO" id="GO:0005524">
    <property type="term" value="F:ATP binding"/>
    <property type="evidence" value="ECO:0007669"/>
    <property type="project" value="UniProtKB-KW"/>
</dbReference>
<dbReference type="SMART" id="SM00448">
    <property type="entry name" value="REC"/>
    <property type="match status" value="1"/>
</dbReference>
<feature type="modified residue" description="4-aspartylphosphate" evidence="8">
    <location>
        <position position="55"/>
    </location>
</feature>
<dbReference type="PANTHER" id="PTHR43047:SF72">
    <property type="entry name" value="OSMOSENSING HISTIDINE PROTEIN KINASE SLN1"/>
    <property type="match status" value="1"/>
</dbReference>
<name>A0ABV9W7T7_9ACTN</name>
<evidence type="ECO:0000259" key="13">
    <source>
        <dbReference type="PROSITE" id="PS50113"/>
    </source>
</evidence>
<evidence type="ECO:0000259" key="11">
    <source>
        <dbReference type="PROSITE" id="PS50110"/>
    </source>
</evidence>
<keyword evidence="9" id="KW-0175">Coiled coil</keyword>
<reference evidence="15" key="1">
    <citation type="journal article" date="2019" name="Int. J. Syst. Evol. Microbiol.">
        <title>The Global Catalogue of Microorganisms (GCM) 10K type strain sequencing project: providing services to taxonomists for standard genome sequencing and annotation.</title>
        <authorList>
            <consortium name="The Broad Institute Genomics Platform"/>
            <consortium name="The Broad Institute Genome Sequencing Center for Infectious Disease"/>
            <person name="Wu L."/>
            <person name="Ma J."/>
        </authorList>
    </citation>
    <scope>NUCLEOTIDE SEQUENCE [LARGE SCALE GENOMIC DNA]</scope>
    <source>
        <strain evidence="15">CGMCC 4.7152</strain>
    </source>
</reference>
<dbReference type="SUPFAM" id="SSF55874">
    <property type="entry name" value="ATPase domain of HSP90 chaperone/DNA topoisomerase II/histidine kinase"/>
    <property type="match status" value="1"/>
</dbReference>
<dbReference type="InterPro" id="IPR000014">
    <property type="entry name" value="PAS"/>
</dbReference>
<proteinExistence type="predicted"/>
<dbReference type="Gene3D" id="3.30.565.10">
    <property type="entry name" value="Histidine kinase-like ATPase, C-terminal domain"/>
    <property type="match status" value="1"/>
</dbReference>
<dbReference type="PROSITE" id="PS50113">
    <property type="entry name" value="PAC"/>
    <property type="match status" value="1"/>
</dbReference>
<evidence type="ECO:0000256" key="8">
    <source>
        <dbReference type="PROSITE-ProRule" id="PRU00169"/>
    </source>
</evidence>
<keyword evidence="5" id="KW-0808">Transferase</keyword>
<dbReference type="InterPro" id="IPR036097">
    <property type="entry name" value="HisK_dim/P_sf"/>
</dbReference>
<evidence type="ECO:0000256" key="4">
    <source>
        <dbReference type="ARBA" id="ARBA00022553"/>
    </source>
</evidence>
<dbReference type="Pfam" id="PF02518">
    <property type="entry name" value="HATPase_c"/>
    <property type="match status" value="1"/>
</dbReference>
<keyword evidence="4 8" id="KW-0597">Phosphoprotein</keyword>
<accession>A0ABV9W7T7</accession>
<dbReference type="InterPro" id="IPR003661">
    <property type="entry name" value="HisK_dim/P_dom"/>
</dbReference>
<dbReference type="Gene3D" id="3.30.450.20">
    <property type="entry name" value="PAS domain"/>
    <property type="match status" value="1"/>
</dbReference>
<evidence type="ECO:0000313" key="15">
    <source>
        <dbReference type="Proteomes" id="UP001595912"/>
    </source>
</evidence>
<feature type="domain" description="PAS" evidence="12">
    <location>
        <begin position="131"/>
        <end position="174"/>
    </location>
</feature>
<sequence length="502" mass="54410">MRILLLEDNPDDAEMLVFELRRAGFAPVWQRVESGADFQAALEDPAGPPEVILADYSLPQFNALEALHMLRTGGYDIPAIVVSGAMSEESCVDALRHGAVDYLLKDRLSRLGSAVQHALSQQRLAADQRRAEETFRAAFDHAPVGMAVTDLDGHVLEVNQELARMTGLQPAQLLLDMVLEEDQPIVADKMKRLVAGEAEKVSKELRLCRSDGAPLWGQYSASLIGAGGGQHGGQQRAHHVVHQIADVTDRRRAEEALQRQAAKLARTNSDLQELDRLKSEFVATVSHELRTPLTSIRGYTEILADAHASSLGATERKIVGIIDRNGRRLLDLIEDLLTFSRIESGTLTLTVGPVKVKHIIDAACEAIRPSVETAGLTVTTDIDEHIPVVQGDGDQLERVVLNLLTNAVKFSDPGGSITVTGRERDGEVVVWIRDTGVGIPEHEQGMLFTRFFRTADAQKRAIKGSGLGLAISKAIVEAHGGWIALESIEGSGTTVGFGVPTP</sequence>
<dbReference type="InterPro" id="IPR003594">
    <property type="entry name" value="HATPase_dom"/>
</dbReference>
<dbReference type="InterPro" id="IPR000700">
    <property type="entry name" value="PAS-assoc_C"/>
</dbReference>
<evidence type="ECO:0000256" key="9">
    <source>
        <dbReference type="SAM" id="Coils"/>
    </source>
</evidence>
<keyword evidence="14" id="KW-0067">ATP-binding</keyword>
<dbReference type="NCBIfam" id="TIGR00229">
    <property type="entry name" value="sensory_box"/>
    <property type="match status" value="1"/>
</dbReference>
<dbReference type="SMART" id="SM00388">
    <property type="entry name" value="HisKA"/>
    <property type="match status" value="1"/>
</dbReference>
<dbReference type="Gene3D" id="3.40.50.2300">
    <property type="match status" value="1"/>
</dbReference>
<dbReference type="SUPFAM" id="SSF47384">
    <property type="entry name" value="Homodimeric domain of signal transducing histidine kinase"/>
    <property type="match status" value="1"/>
</dbReference>
<feature type="coiled-coil region" evidence="9">
    <location>
        <begin position="250"/>
        <end position="277"/>
    </location>
</feature>
<feature type="domain" description="Histidine kinase" evidence="10">
    <location>
        <begin position="284"/>
        <end position="502"/>
    </location>
</feature>
<gene>
    <name evidence="14" type="ORF">ACFPIJ_37005</name>
</gene>
<keyword evidence="7" id="KW-0902">Two-component regulatory system</keyword>
<organism evidence="14 15">
    <name type="scientific">Dactylosporangium cerinum</name>
    <dbReference type="NCBI Taxonomy" id="1434730"/>
    <lineage>
        <taxon>Bacteria</taxon>
        <taxon>Bacillati</taxon>
        <taxon>Actinomycetota</taxon>
        <taxon>Actinomycetes</taxon>
        <taxon>Micromonosporales</taxon>
        <taxon>Micromonosporaceae</taxon>
        <taxon>Dactylosporangium</taxon>
    </lineage>
</organism>
<dbReference type="Pfam" id="PF00072">
    <property type="entry name" value="Response_reg"/>
    <property type="match status" value="1"/>
</dbReference>
<evidence type="ECO:0000256" key="2">
    <source>
        <dbReference type="ARBA" id="ARBA00004236"/>
    </source>
</evidence>
<dbReference type="EMBL" id="JBHSIU010000053">
    <property type="protein sequence ID" value="MFC5003407.1"/>
    <property type="molecule type" value="Genomic_DNA"/>
</dbReference>
<dbReference type="Pfam" id="PF00989">
    <property type="entry name" value="PAS"/>
    <property type="match status" value="1"/>
</dbReference>
<keyword evidence="14" id="KW-0547">Nucleotide-binding</keyword>
<dbReference type="CDD" id="cd00156">
    <property type="entry name" value="REC"/>
    <property type="match status" value="1"/>
</dbReference>
<keyword evidence="15" id="KW-1185">Reference proteome</keyword>
<dbReference type="PROSITE" id="PS50109">
    <property type="entry name" value="HIS_KIN"/>
    <property type="match status" value="1"/>
</dbReference>
<dbReference type="InterPro" id="IPR035965">
    <property type="entry name" value="PAS-like_dom_sf"/>
</dbReference>
<dbReference type="PRINTS" id="PR00344">
    <property type="entry name" value="BCTRLSENSOR"/>
</dbReference>
<dbReference type="CDD" id="cd00082">
    <property type="entry name" value="HisKA"/>
    <property type="match status" value="1"/>
</dbReference>
<dbReference type="SUPFAM" id="SSF55785">
    <property type="entry name" value="PYP-like sensor domain (PAS domain)"/>
    <property type="match status" value="1"/>
</dbReference>
<evidence type="ECO:0000256" key="1">
    <source>
        <dbReference type="ARBA" id="ARBA00000085"/>
    </source>
</evidence>
<comment type="catalytic activity">
    <reaction evidence="1">
        <text>ATP + protein L-histidine = ADP + protein N-phospho-L-histidine.</text>
        <dbReference type="EC" id="2.7.13.3"/>
    </reaction>
</comment>
<dbReference type="InterPro" id="IPR004358">
    <property type="entry name" value="Sig_transdc_His_kin-like_C"/>
</dbReference>
<dbReference type="PROSITE" id="PS50110">
    <property type="entry name" value="RESPONSE_REGULATORY"/>
    <property type="match status" value="1"/>
</dbReference>
<evidence type="ECO:0000256" key="5">
    <source>
        <dbReference type="ARBA" id="ARBA00022679"/>
    </source>
</evidence>
<dbReference type="InterPro" id="IPR011006">
    <property type="entry name" value="CheY-like_superfamily"/>
</dbReference>
<evidence type="ECO:0000256" key="7">
    <source>
        <dbReference type="ARBA" id="ARBA00023012"/>
    </source>
</evidence>
<feature type="domain" description="Response regulatory" evidence="11">
    <location>
        <begin position="2"/>
        <end position="120"/>
    </location>
</feature>
<dbReference type="PROSITE" id="PS50112">
    <property type="entry name" value="PAS"/>
    <property type="match status" value="1"/>
</dbReference>
<dbReference type="RefSeq" id="WP_380122399.1">
    <property type="nucleotide sequence ID" value="NZ_JBHSIU010000053.1"/>
</dbReference>
<evidence type="ECO:0000256" key="6">
    <source>
        <dbReference type="ARBA" id="ARBA00022777"/>
    </source>
</evidence>
<evidence type="ECO:0000259" key="12">
    <source>
        <dbReference type="PROSITE" id="PS50112"/>
    </source>
</evidence>
<evidence type="ECO:0000256" key="3">
    <source>
        <dbReference type="ARBA" id="ARBA00012438"/>
    </source>
</evidence>
<dbReference type="InterPro" id="IPR013767">
    <property type="entry name" value="PAS_fold"/>
</dbReference>
<dbReference type="Pfam" id="PF00512">
    <property type="entry name" value="HisKA"/>
    <property type="match status" value="1"/>
</dbReference>
<dbReference type="EC" id="2.7.13.3" evidence="3"/>
<feature type="domain" description="PAC" evidence="13">
    <location>
        <begin position="201"/>
        <end position="259"/>
    </location>
</feature>
<evidence type="ECO:0000313" key="14">
    <source>
        <dbReference type="EMBL" id="MFC5003407.1"/>
    </source>
</evidence>
<dbReference type="Proteomes" id="UP001595912">
    <property type="component" value="Unassembled WGS sequence"/>
</dbReference>
<dbReference type="CDD" id="cd00130">
    <property type="entry name" value="PAS"/>
    <property type="match status" value="1"/>
</dbReference>
<keyword evidence="6" id="KW-0418">Kinase</keyword>
<dbReference type="InterPro" id="IPR005467">
    <property type="entry name" value="His_kinase_dom"/>
</dbReference>
<comment type="caution">
    <text evidence="14">The sequence shown here is derived from an EMBL/GenBank/DDBJ whole genome shotgun (WGS) entry which is preliminary data.</text>
</comment>
<evidence type="ECO:0000259" key="10">
    <source>
        <dbReference type="PROSITE" id="PS50109"/>
    </source>
</evidence>
<dbReference type="CDD" id="cd00075">
    <property type="entry name" value="HATPase"/>
    <property type="match status" value="1"/>
</dbReference>
<protein>
    <recommendedName>
        <fullName evidence="3">histidine kinase</fullName>
        <ecNumber evidence="3">2.7.13.3</ecNumber>
    </recommendedName>
</protein>